<evidence type="ECO:0000256" key="1">
    <source>
        <dbReference type="SAM" id="MobiDB-lite"/>
    </source>
</evidence>
<feature type="non-terminal residue" evidence="2">
    <location>
        <position position="1"/>
    </location>
</feature>
<gene>
    <name evidence="2" type="ORF">THAOC_09350</name>
</gene>
<dbReference type="EMBL" id="AGNL01010126">
    <property type="protein sequence ID" value="EJK69399.1"/>
    <property type="molecule type" value="Genomic_DNA"/>
</dbReference>
<dbReference type="AlphaFoldDB" id="K0SWR0"/>
<proteinExistence type="predicted"/>
<reference evidence="2 3" key="1">
    <citation type="journal article" date="2012" name="Genome Biol.">
        <title>Genome and low-iron response of an oceanic diatom adapted to chronic iron limitation.</title>
        <authorList>
            <person name="Lommer M."/>
            <person name="Specht M."/>
            <person name="Roy A.S."/>
            <person name="Kraemer L."/>
            <person name="Andreson R."/>
            <person name="Gutowska M.A."/>
            <person name="Wolf J."/>
            <person name="Bergner S.V."/>
            <person name="Schilhabel M.B."/>
            <person name="Klostermeier U.C."/>
            <person name="Beiko R.G."/>
            <person name="Rosenstiel P."/>
            <person name="Hippler M."/>
            <person name="Laroche J."/>
        </authorList>
    </citation>
    <scope>NUCLEOTIDE SEQUENCE [LARGE SCALE GENOMIC DNA]</scope>
    <source>
        <strain evidence="2 3">CCMP1005</strain>
    </source>
</reference>
<organism evidence="2 3">
    <name type="scientific">Thalassiosira oceanica</name>
    <name type="common">Marine diatom</name>
    <dbReference type="NCBI Taxonomy" id="159749"/>
    <lineage>
        <taxon>Eukaryota</taxon>
        <taxon>Sar</taxon>
        <taxon>Stramenopiles</taxon>
        <taxon>Ochrophyta</taxon>
        <taxon>Bacillariophyta</taxon>
        <taxon>Coscinodiscophyceae</taxon>
        <taxon>Thalassiosirophycidae</taxon>
        <taxon>Thalassiosirales</taxon>
        <taxon>Thalassiosiraceae</taxon>
        <taxon>Thalassiosira</taxon>
    </lineage>
</organism>
<evidence type="ECO:0000313" key="2">
    <source>
        <dbReference type="EMBL" id="EJK69399.1"/>
    </source>
</evidence>
<sequence length="125" mass="13489">LSKERGYDEGRKKERRQEPVRRRADGRQTRRERGGSDSVIPQRPQHIAQGGVGSAGCWADKPGARPKSGRGGAGGLERQGLQCLRHQIGQGARDGVPPKIGVVKVPMAKTEDSESPILPISVATY</sequence>
<evidence type="ECO:0000313" key="3">
    <source>
        <dbReference type="Proteomes" id="UP000266841"/>
    </source>
</evidence>
<comment type="caution">
    <text evidence="2">The sequence shown here is derived from an EMBL/GenBank/DDBJ whole genome shotgun (WGS) entry which is preliminary data.</text>
</comment>
<name>K0SWR0_THAOC</name>
<keyword evidence="3" id="KW-1185">Reference proteome</keyword>
<accession>K0SWR0</accession>
<dbReference type="Proteomes" id="UP000266841">
    <property type="component" value="Unassembled WGS sequence"/>
</dbReference>
<protein>
    <submittedName>
        <fullName evidence="2">Uncharacterized protein</fullName>
    </submittedName>
</protein>
<feature type="region of interest" description="Disordered" evidence="1">
    <location>
        <begin position="1"/>
        <end position="78"/>
    </location>
</feature>
<feature type="compositionally biased region" description="Basic and acidic residues" evidence="1">
    <location>
        <begin position="1"/>
        <end position="35"/>
    </location>
</feature>